<feature type="transmembrane region" description="Helical" evidence="1">
    <location>
        <begin position="138"/>
        <end position="158"/>
    </location>
</feature>
<dbReference type="NCBIfam" id="NF038012">
    <property type="entry name" value="DMT_1"/>
    <property type="match status" value="1"/>
</dbReference>
<evidence type="ECO:0000313" key="3">
    <source>
        <dbReference type="Proteomes" id="UP000199350"/>
    </source>
</evidence>
<feature type="transmembrane region" description="Helical" evidence="1">
    <location>
        <begin position="6"/>
        <end position="26"/>
    </location>
</feature>
<keyword evidence="1" id="KW-0812">Transmembrane</keyword>
<sequence>MAVHNNALAVTFALLSAVTIAVGTVWRHHILRAGLGHAEANRFPLASLRRPQWWMSIALAFVAYGLQALALAFGSLLVVQPILVLSLMFTLVLAARVERRVMDADEALWALVLTISVGVVVVLGRPLPGQHGAPAWEWAAVTAVGLLACAGTFAYASTRSPATQALLYGVVCGVVFGYLAVFSKVAVDAFASGGVAAMIGTWQFWAMVATSLVGTAVQQYAFGAGVLSRSLPAMKIAEPLVAFYLGWSILGEKMQVASVFGWAVMVASISCMLVATAMLARKPVT</sequence>
<dbReference type="STRING" id="38302.SAMN04488535_1735"/>
<keyword evidence="3" id="KW-1185">Reference proteome</keyword>
<feature type="transmembrane region" description="Helical" evidence="1">
    <location>
        <begin position="165"/>
        <end position="182"/>
    </location>
</feature>
<dbReference type="OrthoDB" id="4382070at2"/>
<feature type="transmembrane region" description="Helical" evidence="1">
    <location>
        <begin position="107"/>
        <end position="126"/>
    </location>
</feature>
<evidence type="ECO:0000313" key="2">
    <source>
        <dbReference type="EMBL" id="SDM05472.1"/>
    </source>
</evidence>
<organism evidence="2 3">
    <name type="scientific">Corynebacterium mycetoides</name>
    <dbReference type="NCBI Taxonomy" id="38302"/>
    <lineage>
        <taxon>Bacteria</taxon>
        <taxon>Bacillati</taxon>
        <taxon>Actinomycetota</taxon>
        <taxon>Actinomycetes</taxon>
        <taxon>Mycobacteriales</taxon>
        <taxon>Corynebacteriaceae</taxon>
        <taxon>Corynebacterium</taxon>
    </lineage>
</organism>
<protein>
    <recommendedName>
        <fullName evidence="4">Magnesium transporter NIPA</fullName>
    </recommendedName>
</protein>
<reference evidence="3" key="1">
    <citation type="submission" date="2016-10" db="EMBL/GenBank/DDBJ databases">
        <authorList>
            <person name="Varghese N."/>
            <person name="Submissions S."/>
        </authorList>
    </citation>
    <scope>NUCLEOTIDE SEQUENCE [LARGE SCALE GENOMIC DNA]</scope>
    <source>
        <strain evidence="3">DSM 20632</strain>
    </source>
</reference>
<dbReference type="Proteomes" id="UP000199350">
    <property type="component" value="Chromosome I"/>
</dbReference>
<name>A0A1G9Q349_9CORY</name>
<accession>A0A1G9Q349</accession>
<evidence type="ECO:0000256" key="1">
    <source>
        <dbReference type="SAM" id="Phobius"/>
    </source>
</evidence>
<keyword evidence="1" id="KW-1133">Transmembrane helix</keyword>
<feature type="transmembrane region" description="Helical" evidence="1">
    <location>
        <begin position="78"/>
        <end position="95"/>
    </location>
</feature>
<feature type="transmembrane region" description="Helical" evidence="1">
    <location>
        <begin position="202"/>
        <end position="221"/>
    </location>
</feature>
<gene>
    <name evidence="2" type="ORF">SAMN04488535_1735</name>
</gene>
<feature type="transmembrane region" description="Helical" evidence="1">
    <location>
        <begin position="256"/>
        <end position="280"/>
    </location>
</feature>
<dbReference type="AlphaFoldDB" id="A0A1G9Q349"/>
<dbReference type="PANTHER" id="PTHR40761:SF1">
    <property type="entry name" value="CONSERVED INTEGRAL MEMBRANE ALANINE VALINE AND LEUCINE RICH PROTEIN-RELATED"/>
    <property type="match status" value="1"/>
</dbReference>
<dbReference type="RefSeq" id="WP_092151285.1">
    <property type="nucleotide sequence ID" value="NZ_LT629700.1"/>
</dbReference>
<dbReference type="EMBL" id="LT629700">
    <property type="protein sequence ID" value="SDM05472.1"/>
    <property type="molecule type" value="Genomic_DNA"/>
</dbReference>
<proteinExistence type="predicted"/>
<keyword evidence="1" id="KW-0472">Membrane</keyword>
<evidence type="ECO:0008006" key="4">
    <source>
        <dbReference type="Google" id="ProtNLM"/>
    </source>
</evidence>
<dbReference type="PANTHER" id="PTHR40761">
    <property type="entry name" value="CONSERVED INTEGRAL MEMBRANE ALANINE VALINE AND LEUCINE RICH PROTEIN-RELATED"/>
    <property type="match status" value="1"/>
</dbReference>